<evidence type="ECO:0000313" key="5">
    <source>
        <dbReference type="EMBL" id="KYF73596.1"/>
    </source>
</evidence>
<keyword evidence="1" id="KW-0597">Phosphoprotein</keyword>
<accession>A0A150R0S0</accession>
<dbReference type="OrthoDB" id="9800154at2"/>
<proteinExistence type="predicted"/>
<dbReference type="PROSITE" id="PS50801">
    <property type="entry name" value="STAS"/>
    <property type="match status" value="1"/>
</dbReference>
<name>A0A150R0S0_SORCE</name>
<dbReference type="InterPro" id="IPR013656">
    <property type="entry name" value="PAS_4"/>
</dbReference>
<comment type="caution">
    <text evidence="5">The sequence shown here is derived from an EMBL/GenBank/DDBJ whole genome shotgun (WGS) entry which is preliminary data.</text>
</comment>
<evidence type="ECO:0000259" key="3">
    <source>
        <dbReference type="PROSITE" id="PS50113"/>
    </source>
</evidence>
<feature type="domain" description="STAS" evidence="4">
    <location>
        <begin position="300"/>
        <end position="411"/>
    </location>
</feature>
<dbReference type="InterPro" id="IPR001610">
    <property type="entry name" value="PAC"/>
</dbReference>
<feature type="domain" description="PAC" evidence="3">
    <location>
        <begin position="231"/>
        <end position="283"/>
    </location>
</feature>
<evidence type="ECO:0008006" key="7">
    <source>
        <dbReference type="Google" id="ProtNLM"/>
    </source>
</evidence>
<dbReference type="InterPro" id="IPR000700">
    <property type="entry name" value="PAS-assoc_C"/>
</dbReference>
<dbReference type="PANTHER" id="PTHR33745">
    <property type="entry name" value="RSBT ANTAGONIST PROTEIN RSBS-RELATED"/>
    <property type="match status" value="1"/>
</dbReference>
<dbReference type="SMART" id="SM00086">
    <property type="entry name" value="PAC"/>
    <property type="match status" value="1"/>
</dbReference>
<evidence type="ECO:0000256" key="2">
    <source>
        <dbReference type="SAM" id="Coils"/>
    </source>
</evidence>
<evidence type="ECO:0000256" key="1">
    <source>
        <dbReference type="ARBA" id="ARBA00022553"/>
    </source>
</evidence>
<dbReference type="SMART" id="SM00091">
    <property type="entry name" value="PAS"/>
    <property type="match status" value="2"/>
</dbReference>
<dbReference type="Pfam" id="PF13426">
    <property type="entry name" value="PAS_9"/>
    <property type="match status" value="1"/>
</dbReference>
<keyword evidence="2" id="KW-0175">Coiled coil</keyword>
<evidence type="ECO:0000313" key="6">
    <source>
        <dbReference type="Proteomes" id="UP000075260"/>
    </source>
</evidence>
<dbReference type="CDD" id="cd00130">
    <property type="entry name" value="PAS"/>
    <property type="match status" value="2"/>
</dbReference>
<sequence length="422" mass="46174">MTSVEDLKAELARVREENAALTRERDEARRERDELRTAILGMPAAIGVMVGPEHVFTLVNDAWRALEPSYEPLGKPLVDVIPPPLGPRVASMLDRVFQTGEPLIAANVPFSLPGSTEGRFLTFHYSALRRESGEIFGIVFHGMDVTRQFRAQEEVQSLNSRLRTLLALAENAPDGIVVTERGRVTYANPAFRRMSGYGQEIVEATLPDLVDDESWALLEARRQEGASPGAIQASITCCRRDGSTFPGEISTFPIRDEGGQIDAEGAIFRDLTERRRAEQEQQNLQEDLIAAQQRAIRELSTPLIPLARRLVVMPLVGTIDSARSEQILETLLQGIAAHKAAVAILDTTGVRSMDEQVASSLLRTAGAARLLGTEVILTGISPEVARALVEIGTDLSGVVTRGTLEAGVAYALGRRRRSKRRP</sequence>
<organism evidence="5 6">
    <name type="scientific">Sorangium cellulosum</name>
    <name type="common">Polyangium cellulosum</name>
    <dbReference type="NCBI Taxonomy" id="56"/>
    <lineage>
        <taxon>Bacteria</taxon>
        <taxon>Pseudomonadati</taxon>
        <taxon>Myxococcota</taxon>
        <taxon>Polyangia</taxon>
        <taxon>Polyangiales</taxon>
        <taxon>Polyangiaceae</taxon>
        <taxon>Sorangium</taxon>
    </lineage>
</organism>
<dbReference type="RefSeq" id="WP_061605664.1">
    <property type="nucleotide sequence ID" value="NZ_JEMA01000181.1"/>
</dbReference>
<dbReference type="PANTHER" id="PTHR33745:SF3">
    <property type="entry name" value="RSBT CO-ANTAGONIST PROTEIN RSBRC"/>
    <property type="match status" value="1"/>
</dbReference>
<dbReference type="InterPro" id="IPR002645">
    <property type="entry name" value="STAS_dom"/>
</dbReference>
<gene>
    <name evidence="5" type="ORF">BE15_06025</name>
</gene>
<dbReference type="Gene3D" id="3.30.750.24">
    <property type="entry name" value="STAS domain"/>
    <property type="match status" value="1"/>
</dbReference>
<dbReference type="NCBIfam" id="TIGR00229">
    <property type="entry name" value="sensory_box"/>
    <property type="match status" value="1"/>
</dbReference>
<feature type="domain" description="PAC" evidence="3">
    <location>
        <begin position="106"/>
        <end position="157"/>
    </location>
</feature>
<dbReference type="AlphaFoldDB" id="A0A150R0S0"/>
<dbReference type="CDD" id="cd07041">
    <property type="entry name" value="STAS_RsbR_RsbS_like"/>
    <property type="match status" value="1"/>
</dbReference>
<dbReference type="Proteomes" id="UP000075260">
    <property type="component" value="Unassembled WGS sequence"/>
</dbReference>
<dbReference type="PROSITE" id="PS50113">
    <property type="entry name" value="PAC"/>
    <property type="match status" value="2"/>
</dbReference>
<protein>
    <recommendedName>
        <fullName evidence="7">Anti-anti-sigma factor</fullName>
    </recommendedName>
</protein>
<dbReference type="InterPro" id="IPR036513">
    <property type="entry name" value="STAS_dom_sf"/>
</dbReference>
<dbReference type="InterPro" id="IPR000014">
    <property type="entry name" value="PAS"/>
</dbReference>
<dbReference type="InterPro" id="IPR051932">
    <property type="entry name" value="Bact_StressResp_Reg"/>
</dbReference>
<reference evidence="5 6" key="1">
    <citation type="submission" date="2014-02" db="EMBL/GenBank/DDBJ databases">
        <title>The small core and large imbalanced accessory genome model reveals a collaborative survival strategy of Sorangium cellulosum strains in nature.</title>
        <authorList>
            <person name="Han K."/>
            <person name="Peng R."/>
            <person name="Blom J."/>
            <person name="Li Y.-Z."/>
        </authorList>
    </citation>
    <scope>NUCLEOTIDE SEQUENCE [LARGE SCALE GENOMIC DNA]</scope>
    <source>
        <strain evidence="5 6">So0008-312</strain>
    </source>
</reference>
<evidence type="ECO:0000259" key="4">
    <source>
        <dbReference type="PROSITE" id="PS50801"/>
    </source>
</evidence>
<dbReference type="InterPro" id="IPR035965">
    <property type="entry name" value="PAS-like_dom_sf"/>
</dbReference>
<dbReference type="Pfam" id="PF01740">
    <property type="entry name" value="STAS"/>
    <property type="match status" value="1"/>
</dbReference>
<dbReference type="SUPFAM" id="SSF55785">
    <property type="entry name" value="PYP-like sensor domain (PAS domain)"/>
    <property type="match status" value="2"/>
</dbReference>
<feature type="coiled-coil region" evidence="2">
    <location>
        <begin position="4"/>
        <end position="38"/>
    </location>
</feature>
<dbReference type="Gene3D" id="3.30.450.20">
    <property type="entry name" value="PAS domain"/>
    <property type="match status" value="2"/>
</dbReference>
<dbReference type="EMBL" id="JEMA01000181">
    <property type="protein sequence ID" value="KYF73596.1"/>
    <property type="molecule type" value="Genomic_DNA"/>
</dbReference>
<dbReference type="Pfam" id="PF08448">
    <property type="entry name" value="PAS_4"/>
    <property type="match status" value="1"/>
</dbReference>
<dbReference type="SUPFAM" id="SSF52091">
    <property type="entry name" value="SpoIIaa-like"/>
    <property type="match status" value="1"/>
</dbReference>